<dbReference type="PATRIC" id="fig|582680.6.peg.55"/>
<feature type="domain" description="SpaA-like prealbumin fold" evidence="4">
    <location>
        <begin position="378"/>
        <end position="494"/>
    </location>
</feature>
<protein>
    <submittedName>
        <fullName evidence="5">Cna protein B-type domain protein</fullName>
    </submittedName>
</protein>
<evidence type="ECO:0000313" key="5">
    <source>
        <dbReference type="EMBL" id="KJL37403.1"/>
    </source>
</evidence>
<dbReference type="InterPro" id="IPR013783">
    <property type="entry name" value="Ig-like_fold"/>
</dbReference>
<dbReference type="Pfam" id="PF20674">
    <property type="entry name" value="SpaA_3"/>
    <property type="match status" value="1"/>
</dbReference>
<dbReference type="Gene3D" id="2.60.40.10">
    <property type="entry name" value="Immunoglobulins"/>
    <property type="match status" value="1"/>
</dbReference>
<sequence length="776" mass="77773">MHRQTKPEKRVHVNPENPNGRPQTRSELRRARVRRRRRTAAAALGVLLLAGGLFAVLGSTRASAVTADPTAQPTATPTPAPTPTADPSTPAPTPSPSRSVKATAPTAGSLSPAAPLALAAAAAPAFGCGSTYVYSVTTAGGIFQTTAASGASTANGAFTVPAGDIVNALALGQAGNYIWALDRTAGTILRYDASTGQTTTYGTNVSGSLLNVIAGAIDPLTGIYYYVWVPDTPTGIWYIYGFNTLTNTPIGYMGSISGMGSSANGDIAFDAAGNLYIVSNASDTASGIVSRVNGPLPTSAGNAALTATTITNALPANAGQYNSVAFGPNGNLVIGSALSSGASSTIKQVDPATGAQLSSSAGPIAWVDMASCIYPNTMVLQKNLPQGRYAPGDQFTLTIGNVTSSANTATTTGTATGIQSSIVGPLLGRSGQTYTISETAASGSLSNYTSTWSCVDQANGNVVVASGNGSSGSFAMPNNIAGGAKVVCTITNTASPSTATVTLGKQVTDVNGNNPTAAPGWTLGAATTATTGTVTTSPTGTTAVTGAGGSTAPWTLTFGSASSRATVAVSETQQTGYTFKSGSCTVTPATGSPTTYTLTSAASFPLTGIAGGATVACTYINQPTAGTISWQKVDAASTSHYLAGSEWTLRGPGASGPTITVKDCTATPCTGTNDTDARAGYLTVGGLAWGAYTLTETRAPAGYVLDTTPRTATVGATALTVSLGAIKNVQQTVPAIPLTGGIGADAYLIAGVLFAALALGLASLQFWRRRHRRNAL</sequence>
<evidence type="ECO:0000313" key="6">
    <source>
        <dbReference type="Proteomes" id="UP000033740"/>
    </source>
</evidence>
<accession>A0A0F0LW98</accession>
<dbReference type="Proteomes" id="UP000033740">
    <property type="component" value="Unassembled WGS sequence"/>
</dbReference>
<proteinExistence type="predicted"/>
<keyword evidence="6" id="KW-1185">Reference proteome</keyword>
<evidence type="ECO:0000256" key="2">
    <source>
        <dbReference type="SAM" id="Phobius"/>
    </source>
</evidence>
<keyword evidence="2" id="KW-0812">Transmembrane</keyword>
<dbReference type="STRING" id="582680.RS86_00055"/>
<feature type="transmembrane region" description="Helical" evidence="2">
    <location>
        <begin position="746"/>
        <end position="767"/>
    </location>
</feature>
<dbReference type="InterPro" id="IPR041033">
    <property type="entry name" value="SpaA_PFL_dom_1"/>
</dbReference>
<feature type="compositionally biased region" description="Basic and acidic residues" evidence="1">
    <location>
        <begin position="1"/>
        <end position="13"/>
    </location>
</feature>
<feature type="transmembrane region" description="Helical" evidence="2">
    <location>
        <begin position="39"/>
        <end position="57"/>
    </location>
</feature>
<dbReference type="InterPro" id="IPR048834">
    <property type="entry name" value="SpaA_pre-album"/>
</dbReference>
<gene>
    <name evidence="5" type="ORF">RS86_00055</name>
</gene>
<name>A0A0F0LW98_9MICO</name>
<evidence type="ECO:0000259" key="3">
    <source>
        <dbReference type="Pfam" id="PF17802"/>
    </source>
</evidence>
<feature type="compositionally biased region" description="Pro residues" evidence="1">
    <location>
        <begin position="76"/>
        <end position="95"/>
    </location>
</feature>
<organism evidence="5 6">
    <name type="scientific">Microbacterium azadirachtae</name>
    <dbReference type="NCBI Taxonomy" id="582680"/>
    <lineage>
        <taxon>Bacteria</taxon>
        <taxon>Bacillati</taxon>
        <taxon>Actinomycetota</taxon>
        <taxon>Actinomycetes</taxon>
        <taxon>Micrococcales</taxon>
        <taxon>Microbacteriaceae</taxon>
        <taxon>Microbacterium</taxon>
    </lineage>
</organism>
<feature type="domain" description="SpaA-like prealbumin fold" evidence="3">
    <location>
        <begin position="626"/>
        <end position="721"/>
    </location>
</feature>
<dbReference type="Pfam" id="PF17802">
    <property type="entry name" value="SpaA"/>
    <property type="match status" value="1"/>
</dbReference>
<keyword evidence="2" id="KW-1133">Transmembrane helix</keyword>
<dbReference type="AlphaFoldDB" id="A0A0F0LW98"/>
<dbReference type="EMBL" id="JYIX01000010">
    <property type="protein sequence ID" value="KJL37403.1"/>
    <property type="molecule type" value="Genomic_DNA"/>
</dbReference>
<comment type="caution">
    <text evidence="5">The sequence shown here is derived from an EMBL/GenBank/DDBJ whole genome shotgun (WGS) entry which is preliminary data.</text>
</comment>
<keyword evidence="2" id="KW-0472">Membrane</keyword>
<dbReference type="GO" id="GO:0005975">
    <property type="term" value="P:carbohydrate metabolic process"/>
    <property type="evidence" value="ECO:0007669"/>
    <property type="project" value="UniProtKB-ARBA"/>
</dbReference>
<evidence type="ECO:0000256" key="1">
    <source>
        <dbReference type="SAM" id="MobiDB-lite"/>
    </source>
</evidence>
<feature type="region of interest" description="Disordered" evidence="1">
    <location>
        <begin position="1"/>
        <end position="34"/>
    </location>
</feature>
<feature type="region of interest" description="Disordered" evidence="1">
    <location>
        <begin position="67"/>
        <end position="106"/>
    </location>
</feature>
<reference evidence="5 6" key="1">
    <citation type="submission" date="2015-02" db="EMBL/GenBank/DDBJ databases">
        <title>Draft genome sequences of ten Microbacterium spp. with emphasis on heavy metal contaminated environments.</title>
        <authorList>
            <person name="Corretto E."/>
        </authorList>
    </citation>
    <scope>NUCLEOTIDE SEQUENCE [LARGE SCALE GENOMIC DNA]</scope>
    <source>
        <strain evidence="5 6">ARN176</strain>
    </source>
</reference>
<dbReference type="SUPFAM" id="SSF63829">
    <property type="entry name" value="Calcium-dependent phosphotriesterase"/>
    <property type="match status" value="1"/>
</dbReference>
<evidence type="ECO:0000259" key="4">
    <source>
        <dbReference type="Pfam" id="PF20674"/>
    </source>
</evidence>